<feature type="region of interest" description="Disordered" evidence="1">
    <location>
        <begin position="186"/>
        <end position="208"/>
    </location>
</feature>
<name>A0A6A5BTA7_NAEFO</name>
<keyword evidence="3" id="KW-1185">Reference proteome</keyword>
<dbReference type="AlphaFoldDB" id="A0A6A5BTA7"/>
<dbReference type="SUPFAM" id="SSF56784">
    <property type="entry name" value="HAD-like"/>
    <property type="match status" value="1"/>
</dbReference>
<evidence type="ECO:0000256" key="1">
    <source>
        <dbReference type="SAM" id="MobiDB-lite"/>
    </source>
</evidence>
<dbReference type="EMBL" id="VFQX01000015">
    <property type="protein sequence ID" value="KAF0981323.1"/>
    <property type="molecule type" value="Genomic_DNA"/>
</dbReference>
<dbReference type="PANTHER" id="PTHR43885:SF1">
    <property type="entry name" value="SUPERFAMILY HYDROLASE, PUTATIVE (AFU_ORTHOLOGUE AFUA_4G13290)-RELATED"/>
    <property type="match status" value="1"/>
</dbReference>
<protein>
    <submittedName>
        <fullName evidence="2">Uncharacterized protein</fullName>
    </submittedName>
</protein>
<dbReference type="VEuPathDB" id="AmoebaDB:NfTy_024130"/>
<dbReference type="GeneID" id="68119798"/>
<sequence>MKFSSLRHNHHTHFNQLYRKVFVLNANQSSASASVPLTTTITSTHNGSTLSVGQQNSSVHLQSSDETASQDYYFAHKRFEAWNHPKPNIQSIVFDMDGTLTIPCIDFKKMRTETGIQAPQDLLTTIHALSDENEKKRLFDIIDRIEEEANAKLAFQPHLFDLLDELLKLKMTQLIPKNQTNLVVETETTTTAPPPDQQQQQNTNSTVVETSKHFAVVTRNSEKKLKVLC</sequence>
<gene>
    <name evidence="2" type="ORF">FDP41_012583</name>
</gene>
<dbReference type="RefSeq" id="XP_044566036.1">
    <property type="nucleotide sequence ID" value="XM_044703118.1"/>
</dbReference>
<dbReference type="PANTHER" id="PTHR43885">
    <property type="entry name" value="HALOACID DEHALOGENASE-LIKE HYDROLASE"/>
    <property type="match status" value="1"/>
</dbReference>
<dbReference type="OrthoDB" id="426235at2759"/>
<dbReference type="InterPro" id="IPR036412">
    <property type="entry name" value="HAD-like_sf"/>
</dbReference>
<evidence type="ECO:0000313" key="2">
    <source>
        <dbReference type="EMBL" id="KAF0981323.1"/>
    </source>
</evidence>
<dbReference type="Proteomes" id="UP000444721">
    <property type="component" value="Unassembled WGS sequence"/>
</dbReference>
<proteinExistence type="predicted"/>
<dbReference type="VEuPathDB" id="AmoebaDB:FDP41_012583"/>
<comment type="caution">
    <text evidence="2">The sequence shown here is derived from an EMBL/GenBank/DDBJ whole genome shotgun (WGS) entry which is preliminary data.</text>
</comment>
<accession>A0A6A5BTA7</accession>
<evidence type="ECO:0000313" key="3">
    <source>
        <dbReference type="Proteomes" id="UP000444721"/>
    </source>
</evidence>
<reference evidence="2 3" key="1">
    <citation type="journal article" date="2019" name="Sci. Rep.">
        <title>Nanopore sequencing improves the draft genome of the human pathogenic amoeba Naegleria fowleri.</title>
        <authorList>
            <person name="Liechti N."/>
            <person name="Schurch N."/>
            <person name="Bruggmann R."/>
            <person name="Wittwer M."/>
        </authorList>
    </citation>
    <scope>NUCLEOTIDE SEQUENCE [LARGE SCALE GENOMIC DNA]</scope>
    <source>
        <strain evidence="2 3">ATCC 30894</strain>
    </source>
</reference>
<dbReference type="VEuPathDB" id="AmoebaDB:NF0122940"/>
<organism evidence="2 3">
    <name type="scientific">Naegleria fowleri</name>
    <name type="common">Brain eating amoeba</name>
    <dbReference type="NCBI Taxonomy" id="5763"/>
    <lineage>
        <taxon>Eukaryota</taxon>
        <taxon>Discoba</taxon>
        <taxon>Heterolobosea</taxon>
        <taxon>Tetramitia</taxon>
        <taxon>Eutetramitia</taxon>
        <taxon>Vahlkampfiidae</taxon>
        <taxon>Naegleria</taxon>
    </lineage>
</organism>